<dbReference type="AlphaFoldDB" id="Q46BX7"/>
<dbReference type="KEGG" id="mba:Mbar_A1673"/>
<dbReference type="PaxDb" id="269797-Mbar_A1673"/>
<reference evidence="2" key="1">
    <citation type="submission" date="2006-06" db="EMBL/GenBank/DDBJ databases">
        <title>Complete sequence of chromosome 1 of Methanosarcina barkeri str. fusaro.</title>
        <authorList>
            <person name="Copeland A."/>
            <person name="Lucas S."/>
            <person name="Lapidus A."/>
            <person name="Barry K."/>
            <person name="Detter J.C."/>
            <person name="Glavina T."/>
            <person name="Hammon N."/>
            <person name="Israni S."/>
            <person name="Pitluck S."/>
            <person name="Goodwin L.A."/>
            <person name="Saunders E.H."/>
            <person name="Schmutz J."/>
            <person name="Larimer F."/>
            <person name="Land M."/>
            <person name="Anderson I."/>
            <person name="Richardson P."/>
        </authorList>
    </citation>
    <scope>NUCLEOTIDE SEQUENCE</scope>
    <source>
        <strain evidence="2">Fusaro</strain>
    </source>
</reference>
<evidence type="ECO:0000256" key="1">
    <source>
        <dbReference type="SAM" id="Phobius"/>
    </source>
</evidence>
<dbReference type="HOGENOM" id="CLU_1559465_0_0_2"/>
<feature type="transmembrane region" description="Helical" evidence="1">
    <location>
        <begin position="107"/>
        <end position="124"/>
    </location>
</feature>
<accession>Q46BX7</accession>
<protein>
    <submittedName>
        <fullName evidence="2">Uncharacterized protein</fullName>
    </submittedName>
</protein>
<keyword evidence="1" id="KW-0812">Transmembrane</keyword>
<proteinExistence type="predicted"/>
<dbReference type="EMBL" id="CP000099">
    <property type="protein sequence ID" value="AAZ70615.1"/>
    <property type="molecule type" value="Genomic_DNA"/>
</dbReference>
<keyword evidence="1" id="KW-1133">Transmembrane helix</keyword>
<gene>
    <name evidence="2" type="ordered locus">Mbar_A1673</name>
</gene>
<organism evidence="2">
    <name type="scientific">Methanosarcina barkeri (strain Fusaro / DSM 804)</name>
    <dbReference type="NCBI Taxonomy" id="269797"/>
    <lineage>
        <taxon>Archaea</taxon>
        <taxon>Methanobacteriati</taxon>
        <taxon>Methanobacteriota</taxon>
        <taxon>Stenosarchaea group</taxon>
        <taxon>Methanomicrobia</taxon>
        <taxon>Methanosarcinales</taxon>
        <taxon>Methanosarcinaceae</taxon>
        <taxon>Methanosarcina</taxon>
    </lineage>
</organism>
<evidence type="ECO:0000313" key="2">
    <source>
        <dbReference type="EMBL" id="AAZ70615.1"/>
    </source>
</evidence>
<sequence>MLLNLEISIYSLSRIDVDNNYDNLFIVNPIKNPEISNSYSKKLFAGAVDFFGIMEKRVFSEFFSGFDDSLAVFGIEFFDEILSGVSRKISNILESQFFLEIRKGCQFFFFMVLIAFIYELSFLISEYTVYVYHMISYVCQLFFDRIEFLFIPTKLSYTRKSLRSISSPILN</sequence>
<keyword evidence="1" id="KW-0472">Membrane</keyword>
<name>Q46BX7_METBF</name>